<comment type="subcellular location">
    <subcellularLocation>
        <location evidence="4">Nucleus</location>
    </subcellularLocation>
</comment>
<feature type="region of interest" description="Disordered" evidence="5">
    <location>
        <begin position="319"/>
        <end position="624"/>
    </location>
</feature>
<dbReference type="PANTHER" id="PTHR23102:SF24">
    <property type="entry name" value="CLEAVAGE AND POLYADENYLATION SPECIFICITY FACTOR SUBUNIT 4"/>
    <property type="match status" value="1"/>
</dbReference>
<feature type="compositionally biased region" description="Low complexity" evidence="5">
    <location>
        <begin position="509"/>
        <end position="519"/>
    </location>
</feature>
<dbReference type="GO" id="GO:0003723">
    <property type="term" value="F:RNA binding"/>
    <property type="evidence" value="ECO:0007669"/>
    <property type="project" value="UniProtKB-UniRule"/>
</dbReference>
<evidence type="ECO:0000256" key="2">
    <source>
        <dbReference type="ARBA" id="ARBA00022737"/>
    </source>
</evidence>
<protein>
    <recommendedName>
        <fullName evidence="4">mRNA 3'-end-processing protein</fullName>
    </recommendedName>
</protein>
<keyword evidence="4" id="KW-0694">RNA-binding</keyword>
<feature type="compositionally biased region" description="Basic and acidic residues" evidence="5">
    <location>
        <begin position="319"/>
        <end position="334"/>
    </location>
</feature>
<feature type="compositionally biased region" description="Low complexity" evidence="5">
    <location>
        <begin position="542"/>
        <end position="551"/>
    </location>
</feature>
<dbReference type="SMART" id="SM00356">
    <property type="entry name" value="ZnF_C3H1"/>
    <property type="match status" value="6"/>
</dbReference>
<dbReference type="EMBL" id="KN822128">
    <property type="protein sequence ID" value="KIM55722.1"/>
    <property type="molecule type" value="Genomic_DNA"/>
</dbReference>
<feature type="zinc finger region" description="C3H1-type" evidence="3">
    <location>
        <begin position="233"/>
        <end position="261"/>
    </location>
</feature>
<dbReference type="GO" id="GO:0005634">
    <property type="term" value="C:nucleus"/>
    <property type="evidence" value="ECO:0007669"/>
    <property type="project" value="UniProtKB-SubCell"/>
</dbReference>
<feature type="zinc finger region" description="C3H1-type" evidence="3">
    <location>
        <begin position="627"/>
        <end position="655"/>
    </location>
</feature>
<feature type="compositionally biased region" description="Polar residues" evidence="5">
    <location>
        <begin position="9"/>
        <end position="24"/>
    </location>
</feature>
<feature type="domain" description="C3H1-type" evidence="6">
    <location>
        <begin position="233"/>
        <end position="261"/>
    </location>
</feature>
<evidence type="ECO:0000313" key="8">
    <source>
        <dbReference type="Proteomes" id="UP000053989"/>
    </source>
</evidence>
<evidence type="ECO:0000256" key="3">
    <source>
        <dbReference type="PROSITE-ProRule" id="PRU00723"/>
    </source>
</evidence>
<keyword evidence="3 4" id="KW-0479">Metal-binding</keyword>
<accession>A0A0C2ZT37</accession>
<feature type="compositionally biased region" description="Low complexity" evidence="5">
    <location>
        <begin position="823"/>
        <end position="835"/>
    </location>
</feature>
<reference evidence="8" key="2">
    <citation type="submission" date="2015-01" db="EMBL/GenBank/DDBJ databases">
        <title>Evolutionary Origins and Diversification of the Mycorrhizal Mutualists.</title>
        <authorList>
            <consortium name="DOE Joint Genome Institute"/>
            <consortium name="Mycorrhizal Genomics Consortium"/>
            <person name="Kohler A."/>
            <person name="Kuo A."/>
            <person name="Nagy L.G."/>
            <person name="Floudas D."/>
            <person name="Copeland A."/>
            <person name="Barry K.W."/>
            <person name="Cichocki N."/>
            <person name="Veneault-Fourrey C."/>
            <person name="LaButti K."/>
            <person name="Lindquist E.A."/>
            <person name="Lipzen A."/>
            <person name="Lundell T."/>
            <person name="Morin E."/>
            <person name="Murat C."/>
            <person name="Riley R."/>
            <person name="Ohm R."/>
            <person name="Sun H."/>
            <person name="Tunlid A."/>
            <person name="Henrissat B."/>
            <person name="Grigoriev I.V."/>
            <person name="Hibbett D.S."/>
            <person name="Martin F."/>
        </authorList>
    </citation>
    <scope>NUCLEOTIDE SEQUENCE [LARGE SCALE GENOMIC DNA]</scope>
    <source>
        <strain evidence="8">Foug A</strain>
    </source>
</reference>
<feature type="domain" description="C3H1-type" evidence="6">
    <location>
        <begin position="627"/>
        <end position="655"/>
    </location>
</feature>
<reference evidence="7 8" key="1">
    <citation type="submission" date="2014-04" db="EMBL/GenBank/DDBJ databases">
        <authorList>
            <consortium name="DOE Joint Genome Institute"/>
            <person name="Kuo A."/>
            <person name="Kohler A."/>
            <person name="Nagy L.G."/>
            <person name="Floudas D."/>
            <person name="Copeland A."/>
            <person name="Barry K.W."/>
            <person name="Cichocki N."/>
            <person name="Veneault-Fourrey C."/>
            <person name="LaButti K."/>
            <person name="Lindquist E.A."/>
            <person name="Lipzen A."/>
            <person name="Lundell T."/>
            <person name="Morin E."/>
            <person name="Murat C."/>
            <person name="Sun H."/>
            <person name="Tunlid A."/>
            <person name="Henrissat B."/>
            <person name="Grigoriev I.V."/>
            <person name="Hibbett D.S."/>
            <person name="Martin F."/>
            <person name="Nordberg H.P."/>
            <person name="Cantor M.N."/>
            <person name="Hua S.X."/>
        </authorList>
    </citation>
    <scope>NUCLEOTIDE SEQUENCE [LARGE SCALE GENOMIC DNA]</scope>
    <source>
        <strain evidence="7 8">Foug A</strain>
    </source>
</reference>
<feature type="domain" description="C3H1-type" evidence="6">
    <location>
        <begin position="656"/>
        <end position="681"/>
    </location>
</feature>
<feature type="region of interest" description="Disordered" evidence="5">
    <location>
        <begin position="704"/>
        <end position="859"/>
    </location>
</feature>
<evidence type="ECO:0000256" key="5">
    <source>
        <dbReference type="SAM" id="MobiDB-lite"/>
    </source>
</evidence>
<dbReference type="InParanoid" id="A0A0C2ZT37"/>
<evidence type="ECO:0000259" key="6">
    <source>
        <dbReference type="PROSITE" id="PS50103"/>
    </source>
</evidence>
<feature type="region of interest" description="Disordered" evidence="5">
    <location>
        <begin position="175"/>
        <end position="232"/>
    </location>
</feature>
<feature type="compositionally biased region" description="Polar residues" evidence="5">
    <location>
        <begin position="47"/>
        <end position="58"/>
    </location>
</feature>
<feature type="compositionally biased region" description="Low complexity" evidence="5">
    <location>
        <begin position="459"/>
        <end position="468"/>
    </location>
</feature>
<evidence type="ECO:0000256" key="4">
    <source>
        <dbReference type="RuleBase" id="RU369008"/>
    </source>
</evidence>
<keyword evidence="4" id="KW-0539">Nucleus</keyword>
<feature type="compositionally biased region" description="Polar residues" evidence="5">
    <location>
        <begin position="798"/>
        <end position="822"/>
    </location>
</feature>
<feature type="domain" description="C3H1-type" evidence="6">
    <location>
        <begin position="858"/>
        <end position="886"/>
    </location>
</feature>
<keyword evidence="2 4" id="KW-0677">Repeat</keyword>
<dbReference type="GO" id="GO:0008270">
    <property type="term" value="F:zinc ion binding"/>
    <property type="evidence" value="ECO:0007669"/>
    <property type="project" value="UniProtKB-KW"/>
</dbReference>
<feature type="region of interest" description="Disordered" evidence="5">
    <location>
        <begin position="1"/>
        <end position="70"/>
    </location>
</feature>
<keyword evidence="8" id="KW-1185">Reference proteome</keyword>
<feature type="domain" description="C3H1-type" evidence="6">
    <location>
        <begin position="293"/>
        <end position="319"/>
    </location>
</feature>
<feature type="zinc finger region" description="C3H1-type" evidence="3">
    <location>
        <begin position="858"/>
        <end position="886"/>
    </location>
</feature>
<evidence type="ECO:0000313" key="7">
    <source>
        <dbReference type="EMBL" id="KIM55722.1"/>
    </source>
</evidence>
<dbReference type="PANTHER" id="PTHR23102">
    <property type="entry name" value="CLEAVAGE AND POLYADENYLATION SPECIFICITY FACTOR SUBUNIT 4-RELATED"/>
    <property type="match status" value="1"/>
</dbReference>
<comment type="similarity">
    <text evidence="1 4">Belongs to the CPSF4/YTH1 family.</text>
</comment>
<dbReference type="HOGENOM" id="CLU_316905_0_0_1"/>
<dbReference type="AlphaFoldDB" id="A0A0C2ZT37"/>
<gene>
    <name evidence="7" type="ORF">SCLCIDRAFT_284984</name>
</gene>
<dbReference type="GO" id="GO:0031124">
    <property type="term" value="P:mRNA 3'-end processing"/>
    <property type="evidence" value="ECO:0007669"/>
    <property type="project" value="UniProtKB-UniRule"/>
</dbReference>
<keyword evidence="3 4" id="KW-0863">Zinc-finger</keyword>
<dbReference type="STRING" id="1036808.A0A0C2ZT37"/>
<dbReference type="Gene3D" id="4.10.1000.10">
    <property type="entry name" value="Zinc finger, CCCH-type"/>
    <property type="match status" value="2"/>
</dbReference>
<keyword evidence="4" id="KW-0507">mRNA processing</keyword>
<sequence length="920" mass="100068">MAACVKLTANDSLSTSFNKSSSMNKTPRAPATKPAPTQQRTGGPPRNKSNTNSINSNGARDRATSLVHQQSSILDSSPVISAPSASNLNWIAHIPFLSPDQVAPPFVRNAAAVGPRLRYLDTNGHGDNVVYTAPPMYMPMPIGYCPPALVDHAALAALEWENITVRNLLASPPPQPSALRVNLPQPEPEPHPLSNIHLNPLPSMSVPSQSQLPPPSASSPLAYPPLQDERHPPPHREVCLKWLQGKCDKHPAICKYLHNHNAPRPPPEYVCMKWLKGECDKQPEDCFYLHDKNAPRSPCRLWLMGRCPFSACDFVHERPSRVRPTDAESRKDVLPRSIPHSVTPSHTETEKDPPPSKPSPPLDSESKEDPPSKPKAPPSDTESKRDLPSKPNPSSSTTESKKDSTSKLNSSSSSTESKKDPSSKPKPNPSSSSTENKRDPTSKPNPSPSGTEGKKDPSSKSNPSSSSTEGKKDPSSKPKPSSLSTESKKDSCKPNPSSSSTKGKKDSSSKPNPSSSSSTESKKDSSSKPNPSSTESKKDPTSKPNPSPSNTVCKKDLPSKLNHSPSDTENKDTLTKPNPPSRSNEVAPAGVNGSRETIVKPTEPSLHSEFKSAGGQEVVKSAEPQWRSKPSICTRWLRGECDEDSSTCLYLHDQNAPRRRCFFWLRGSCPHPVCGFDHERPSRVQPTHTENKKDALLHFTLISSSPSNEIKKDPSLPPKPNSLASSDTKAEFPSEQAPPFSNAGGKNDPPSEQNPSSNTQTKRDPPSKLNPPSEVKRDLSSKSNSLPSDTESKKDLPSKSNSPADTGCKKNSSSTPQPLSPSGTNGVVFVGVNGNRETALSPHTESRSAGEQRQQSGADKREICIDWLRGQCHQDLSTCRYLHDLNAPRPPCIHRRNCYRRICYFAHEVGNREESSIFSF</sequence>
<dbReference type="PROSITE" id="PS50103">
    <property type="entry name" value="ZF_C3H1"/>
    <property type="match status" value="5"/>
</dbReference>
<feature type="compositionally biased region" description="Polar residues" evidence="5">
    <location>
        <begin position="750"/>
        <end position="760"/>
    </location>
</feature>
<feature type="zinc finger region" description="C3H1-type" evidence="3">
    <location>
        <begin position="656"/>
        <end position="681"/>
    </location>
</feature>
<keyword evidence="3 4" id="KW-0862">Zinc</keyword>
<feature type="compositionally biased region" description="Low complexity" evidence="5">
    <location>
        <begin position="406"/>
        <end position="415"/>
    </location>
</feature>
<comment type="function">
    <text evidence="4">Component of the cleavage factor I (CF I) involved in pre-mRNA 3'-end processing.</text>
</comment>
<dbReference type="Proteomes" id="UP000053989">
    <property type="component" value="Unassembled WGS sequence"/>
</dbReference>
<name>A0A0C2ZT37_9AGAM</name>
<dbReference type="Gene3D" id="3.30.1370.210">
    <property type="match status" value="1"/>
</dbReference>
<organism evidence="7 8">
    <name type="scientific">Scleroderma citrinum Foug A</name>
    <dbReference type="NCBI Taxonomy" id="1036808"/>
    <lineage>
        <taxon>Eukaryota</taxon>
        <taxon>Fungi</taxon>
        <taxon>Dikarya</taxon>
        <taxon>Basidiomycota</taxon>
        <taxon>Agaricomycotina</taxon>
        <taxon>Agaricomycetes</taxon>
        <taxon>Agaricomycetidae</taxon>
        <taxon>Boletales</taxon>
        <taxon>Sclerodermatineae</taxon>
        <taxon>Sclerodermataceae</taxon>
        <taxon>Scleroderma</taxon>
    </lineage>
</organism>
<proteinExistence type="inferred from homology"/>
<feature type="compositionally biased region" description="Low complexity" evidence="5">
    <location>
        <begin position="200"/>
        <end position="211"/>
    </location>
</feature>
<feature type="zinc finger region" description="C3H1-type" evidence="3">
    <location>
        <begin position="293"/>
        <end position="319"/>
    </location>
</feature>
<evidence type="ECO:0000256" key="1">
    <source>
        <dbReference type="ARBA" id="ARBA00008907"/>
    </source>
</evidence>
<dbReference type="InterPro" id="IPR000571">
    <property type="entry name" value="Znf_CCCH"/>
</dbReference>
<dbReference type="InterPro" id="IPR045348">
    <property type="entry name" value="CPSF4/Yth1"/>
</dbReference>
<feature type="compositionally biased region" description="Low complexity" evidence="5">
    <location>
        <begin position="25"/>
        <end position="41"/>
    </location>
</feature>